<name>A0AAW4FM06_9HYPH</name>
<accession>A0AAW4FM06</accession>
<keyword evidence="2" id="KW-0812">Transmembrane</keyword>
<gene>
    <name evidence="3" type="ORF">GFB56_08765</name>
</gene>
<protein>
    <submittedName>
        <fullName evidence="3">F0F1 ATP synthase subunit I</fullName>
    </submittedName>
</protein>
<feature type="transmembrane region" description="Helical" evidence="2">
    <location>
        <begin position="77"/>
        <end position="95"/>
    </location>
</feature>
<sequence>MGLKRGLNSSLLCGRNHGRDRVGQQGESHVTEKPEESLEARLKQLGEKIESKRPSEPDGAEARAAESRKGYAAAMKLSSEFIAGNVVGAFLGYLLDHFAGTGPWGMIIFLLLGFCAGVLNVLRSAGMVATLDSVKRSSGNDKTDGDDA</sequence>
<evidence type="ECO:0000313" key="3">
    <source>
        <dbReference type="EMBL" id="MBM3090905.1"/>
    </source>
</evidence>
<evidence type="ECO:0000256" key="1">
    <source>
        <dbReference type="SAM" id="MobiDB-lite"/>
    </source>
</evidence>
<dbReference type="Pfam" id="PF09527">
    <property type="entry name" value="ATPase_gene1"/>
    <property type="match status" value="1"/>
</dbReference>
<dbReference type="AlphaFoldDB" id="A0AAW4FM06"/>
<comment type="caution">
    <text evidence="3">The sequence shown here is derived from an EMBL/GenBank/DDBJ whole genome shotgun (WGS) entry which is preliminary data.</text>
</comment>
<dbReference type="InterPro" id="IPR032820">
    <property type="entry name" value="ATPase_put"/>
</dbReference>
<evidence type="ECO:0000313" key="4">
    <source>
        <dbReference type="Proteomes" id="UP000744980"/>
    </source>
</evidence>
<reference evidence="3 4" key="1">
    <citation type="submission" date="2020-01" db="EMBL/GenBank/DDBJ databases">
        <title>Draft genome assembly of Ensifer adhaerens T173.</title>
        <authorList>
            <person name="Craig J.E."/>
            <person name="Stinchcombe J.R."/>
        </authorList>
    </citation>
    <scope>NUCLEOTIDE SEQUENCE [LARGE SCALE GENOMIC DNA]</scope>
    <source>
        <strain evidence="3 4">T173</strain>
    </source>
</reference>
<evidence type="ECO:0000256" key="2">
    <source>
        <dbReference type="SAM" id="Phobius"/>
    </source>
</evidence>
<proteinExistence type="predicted"/>
<organism evidence="3 4">
    <name type="scientific">Ensifer canadensis</name>
    <dbReference type="NCBI Taxonomy" id="555315"/>
    <lineage>
        <taxon>Bacteria</taxon>
        <taxon>Pseudomonadati</taxon>
        <taxon>Pseudomonadota</taxon>
        <taxon>Alphaproteobacteria</taxon>
        <taxon>Hyphomicrobiales</taxon>
        <taxon>Rhizobiaceae</taxon>
        <taxon>Sinorhizobium/Ensifer group</taxon>
        <taxon>Ensifer</taxon>
    </lineage>
</organism>
<feature type="region of interest" description="Disordered" evidence="1">
    <location>
        <begin position="1"/>
        <end position="37"/>
    </location>
</feature>
<keyword evidence="4" id="KW-1185">Reference proteome</keyword>
<dbReference type="Proteomes" id="UP000744980">
    <property type="component" value="Unassembled WGS sequence"/>
</dbReference>
<keyword evidence="2" id="KW-1133">Transmembrane helix</keyword>
<dbReference type="EMBL" id="WXFA01000004">
    <property type="protein sequence ID" value="MBM3090905.1"/>
    <property type="molecule type" value="Genomic_DNA"/>
</dbReference>
<keyword evidence="2" id="KW-0472">Membrane</keyword>
<feature type="transmembrane region" description="Helical" evidence="2">
    <location>
        <begin position="101"/>
        <end position="122"/>
    </location>
</feature>